<name>A0A2T7NSB3_POMCA</name>
<dbReference type="InterPro" id="IPR013680">
    <property type="entry name" value="VDCC_a2/dsu"/>
</dbReference>
<keyword evidence="3" id="KW-1185">Reference proteome</keyword>
<protein>
    <recommendedName>
        <fullName evidence="1">Voltage-dependent calcium channel alpha-2/delta subunit conserved region domain-containing protein</fullName>
    </recommendedName>
</protein>
<dbReference type="GO" id="GO:0005891">
    <property type="term" value="C:voltage-gated calcium channel complex"/>
    <property type="evidence" value="ECO:0007669"/>
    <property type="project" value="TreeGrafter"/>
</dbReference>
<sequence length="626" mass="69967">MGIDVTTSQLEKYTPHLKIGPNGYSFAINPNGYAVFHPNLKRSQGRYMKDPPNIDLLELEVEGDRPGLLELRNQMIEGDRGIITMNETLFLSPDKQYVSHASANYAFTSITNTTFRLGLSVPLSHRQYPEFSKTLPDFKNYTNHSSKSAFLIAPWDYLGEKTIDFALNNTLGSLIEILHSGSITTADLSADDIQMLQHLAWDVGIAVGFELYFALVQENLTSAESKIRDIADIKTKTVNLHHADGLRVNFMATNGGLTVICPASEAALMEDNLDVRNASYYTRAVYALDDYILMADRSLGLVSNDSYITVVAARSVTLDKPNNYTAAVVGAMLDGRVIKDFMVNSSENSSISRVNNLLTCGDVDDIYCYLVDDGGFVVSSNQEEHLSKDQLGKFLGEVDPQLWNFFYNNSVYRSVTQYDFQSVCKVLQKETSAGHRSFFVPTLNVLYEVLSVNWWTSKISWAYMNFNIYQWLFGSSDAYADTDSDGDEEKDCSKATHQYYFQPGMSNFTDSISCLNCTREIRMVMIQPKTNLMFVVTGKPCEGCPEMNKVVLHGPQAIDDEEEKSIICNLSMHPRKRVLSYGCYDHDPNEDDTKCGAGAIPRSGLLILATSFATAVAVWLLSQDLR</sequence>
<dbReference type="PANTHER" id="PTHR10166:SF37">
    <property type="entry name" value="STOLID, ISOFORM H"/>
    <property type="match status" value="1"/>
</dbReference>
<dbReference type="OrthoDB" id="10054666at2759"/>
<dbReference type="InterPro" id="IPR051173">
    <property type="entry name" value="Ca_channel_alpha-2/delta"/>
</dbReference>
<reference evidence="2 3" key="1">
    <citation type="submission" date="2018-04" db="EMBL/GenBank/DDBJ databases">
        <title>The genome of golden apple snail Pomacea canaliculata provides insight into stress tolerance and invasive adaptation.</title>
        <authorList>
            <person name="Liu C."/>
            <person name="Liu B."/>
            <person name="Ren Y."/>
            <person name="Zhang Y."/>
            <person name="Wang H."/>
            <person name="Li S."/>
            <person name="Jiang F."/>
            <person name="Yin L."/>
            <person name="Zhang G."/>
            <person name="Qian W."/>
            <person name="Fan W."/>
        </authorList>
    </citation>
    <scope>NUCLEOTIDE SEQUENCE [LARGE SCALE GENOMIC DNA]</scope>
    <source>
        <strain evidence="2">SZHN2017</strain>
        <tissue evidence="2">Muscle</tissue>
    </source>
</reference>
<feature type="domain" description="Voltage-dependent calcium channel alpha-2/delta subunit conserved region" evidence="1">
    <location>
        <begin position="228"/>
        <end position="596"/>
    </location>
</feature>
<evidence type="ECO:0000313" key="2">
    <source>
        <dbReference type="EMBL" id="PVD24069.1"/>
    </source>
</evidence>
<organism evidence="2 3">
    <name type="scientific">Pomacea canaliculata</name>
    <name type="common">Golden apple snail</name>
    <dbReference type="NCBI Taxonomy" id="400727"/>
    <lineage>
        <taxon>Eukaryota</taxon>
        <taxon>Metazoa</taxon>
        <taxon>Spiralia</taxon>
        <taxon>Lophotrochozoa</taxon>
        <taxon>Mollusca</taxon>
        <taxon>Gastropoda</taxon>
        <taxon>Caenogastropoda</taxon>
        <taxon>Architaenioglossa</taxon>
        <taxon>Ampullarioidea</taxon>
        <taxon>Ampullariidae</taxon>
        <taxon>Pomacea</taxon>
    </lineage>
</organism>
<dbReference type="EMBL" id="PZQS01000009">
    <property type="protein sequence ID" value="PVD24069.1"/>
    <property type="molecule type" value="Genomic_DNA"/>
</dbReference>
<dbReference type="Proteomes" id="UP000245119">
    <property type="component" value="Linkage Group LG9"/>
</dbReference>
<dbReference type="Gene3D" id="3.30.450.20">
    <property type="entry name" value="PAS domain"/>
    <property type="match status" value="1"/>
</dbReference>
<proteinExistence type="predicted"/>
<accession>A0A2T7NSB3</accession>
<comment type="caution">
    <text evidence="2">The sequence shown here is derived from an EMBL/GenBank/DDBJ whole genome shotgun (WGS) entry which is preliminary data.</text>
</comment>
<gene>
    <name evidence="2" type="ORF">C0Q70_14539</name>
</gene>
<evidence type="ECO:0000259" key="1">
    <source>
        <dbReference type="Pfam" id="PF08473"/>
    </source>
</evidence>
<dbReference type="GO" id="GO:0005245">
    <property type="term" value="F:voltage-gated calcium channel activity"/>
    <property type="evidence" value="ECO:0007669"/>
    <property type="project" value="TreeGrafter"/>
</dbReference>
<dbReference type="STRING" id="400727.A0A2T7NSB3"/>
<dbReference type="PANTHER" id="PTHR10166">
    <property type="entry name" value="VOLTAGE-DEPENDENT CALCIUM CHANNEL SUBUNIT ALPHA-2/DELTA-RELATED"/>
    <property type="match status" value="1"/>
</dbReference>
<dbReference type="Pfam" id="PF08473">
    <property type="entry name" value="VGCC_alpha2"/>
    <property type="match status" value="1"/>
</dbReference>
<dbReference type="AlphaFoldDB" id="A0A2T7NSB3"/>
<evidence type="ECO:0000313" key="3">
    <source>
        <dbReference type="Proteomes" id="UP000245119"/>
    </source>
</evidence>